<dbReference type="InterPro" id="IPR050361">
    <property type="entry name" value="MPP/UQCRC_Complex"/>
</dbReference>
<organism evidence="2 3">
    <name type="scientific">Vescimonas fastidiosa</name>
    <dbReference type="NCBI Taxonomy" id="2714353"/>
    <lineage>
        <taxon>Bacteria</taxon>
        <taxon>Bacillati</taxon>
        <taxon>Bacillota</taxon>
        <taxon>Clostridia</taxon>
        <taxon>Eubacteriales</taxon>
        <taxon>Oscillospiraceae</taxon>
        <taxon>Vescimonas</taxon>
    </lineage>
</organism>
<evidence type="ECO:0000259" key="1">
    <source>
        <dbReference type="Pfam" id="PF05193"/>
    </source>
</evidence>
<evidence type="ECO:0000313" key="2">
    <source>
        <dbReference type="EMBL" id="BCK77956.1"/>
    </source>
</evidence>
<name>A0A810PW52_9FIRM</name>
<dbReference type="InterPro" id="IPR011249">
    <property type="entry name" value="Metalloenz_LuxS/M16"/>
</dbReference>
<proteinExistence type="predicted"/>
<reference evidence="2" key="1">
    <citation type="submission" date="2020-09" db="EMBL/GenBank/DDBJ databases">
        <title>New species isolated from human feces.</title>
        <authorList>
            <person name="Kitahara M."/>
            <person name="Shigeno Y."/>
            <person name="Shime M."/>
            <person name="Matsumoto Y."/>
            <person name="Nakamura S."/>
            <person name="Motooka D."/>
            <person name="Fukuoka S."/>
            <person name="Nishikawa H."/>
            <person name="Benno Y."/>
        </authorList>
    </citation>
    <scope>NUCLEOTIDE SEQUENCE</scope>
    <source>
        <strain evidence="2">MM35</strain>
    </source>
</reference>
<dbReference type="RefSeq" id="WP_212818446.1">
    <property type="nucleotide sequence ID" value="NZ_AP023415.1"/>
</dbReference>
<dbReference type="PANTHER" id="PTHR11851:SF186">
    <property type="entry name" value="INACTIVE METALLOPROTEASE YMFF-RELATED"/>
    <property type="match status" value="1"/>
</dbReference>
<protein>
    <submittedName>
        <fullName evidence="2">Peptidase M16</fullName>
    </submittedName>
</protein>
<feature type="domain" description="Peptidase M16 C-terminal" evidence="1">
    <location>
        <begin position="193"/>
        <end position="353"/>
    </location>
</feature>
<dbReference type="Pfam" id="PF05193">
    <property type="entry name" value="Peptidase_M16_C"/>
    <property type="match status" value="1"/>
</dbReference>
<dbReference type="AlphaFoldDB" id="A0A810PW52"/>
<dbReference type="Gene3D" id="3.30.830.10">
    <property type="entry name" value="Metalloenzyme, LuxS/M16 peptidase-like"/>
    <property type="match status" value="2"/>
</dbReference>
<dbReference type="GO" id="GO:0046872">
    <property type="term" value="F:metal ion binding"/>
    <property type="evidence" value="ECO:0007669"/>
    <property type="project" value="InterPro"/>
</dbReference>
<keyword evidence="3" id="KW-1185">Reference proteome</keyword>
<sequence length="422" mass="46993">MMEFRREIMRHVYLTVLPASKFKTSCLSAQFVTELDRERAAYNALLPAVLSRGTMRCPDMEALSAAMDTLYGTTVTTTVRKNGERQCVGFVASCIDDRFALGGEKLLEPMAALVGEMLLDPVTQGGHYLREYVESEKVNLIDSIRAIRNDKRDWANLRLLQEMCAAEPYGVSRLGDEETAGKITNHTLFRHGQRLLSSGRLELLYCGSAEVSRVEEAVLQAFSTLPRGSAEELPPMQTFAAPEQPRFITEEMDVTQGKLAMGFRCGSDDVPAMMLANLIFGGSSNSKLFLNVREKLSLCYYASSSYARAKKILTVSSGIEPKDYDRTLEEILHQLRQVQQGQWEPWELEGAKSTALNSLRSVADSQGALENFYMSRAAVGQQETPEELMQSLEAVTPERICQAAQSIKLDTVYFLTGKETAQ</sequence>
<dbReference type="Proteomes" id="UP000681343">
    <property type="component" value="Chromosome"/>
</dbReference>
<dbReference type="PANTHER" id="PTHR11851">
    <property type="entry name" value="METALLOPROTEASE"/>
    <property type="match status" value="1"/>
</dbReference>
<dbReference type="SUPFAM" id="SSF63411">
    <property type="entry name" value="LuxS/MPP-like metallohydrolase"/>
    <property type="match status" value="2"/>
</dbReference>
<accession>A0A810PW52</accession>
<evidence type="ECO:0000313" key="3">
    <source>
        <dbReference type="Proteomes" id="UP000681343"/>
    </source>
</evidence>
<dbReference type="EMBL" id="AP023415">
    <property type="protein sequence ID" value="BCK77956.1"/>
    <property type="molecule type" value="Genomic_DNA"/>
</dbReference>
<gene>
    <name evidence="2" type="ORF">MM35RIKEN_01480</name>
</gene>
<dbReference type="KEGG" id="vfa:MM35RIKEN_01480"/>
<dbReference type="InterPro" id="IPR007863">
    <property type="entry name" value="Peptidase_M16_C"/>
</dbReference>
<dbReference type="NCBIfam" id="NF047422">
    <property type="entry name" value="YfmF_fam"/>
    <property type="match status" value="1"/>
</dbReference>